<dbReference type="InterPro" id="IPR003018">
    <property type="entry name" value="GAF"/>
</dbReference>
<dbReference type="RefSeq" id="WP_246086431.1">
    <property type="nucleotide sequence ID" value="NZ_VFPT01000004.1"/>
</dbReference>
<accession>A0A543K4G2</accession>
<keyword evidence="1" id="KW-0547">Nucleotide-binding</keyword>
<evidence type="ECO:0000256" key="2">
    <source>
        <dbReference type="ARBA" id="ARBA00022840"/>
    </source>
</evidence>
<dbReference type="InterPro" id="IPR027417">
    <property type="entry name" value="P-loop_NTPase"/>
</dbReference>
<evidence type="ECO:0000256" key="3">
    <source>
        <dbReference type="ARBA" id="ARBA00023012"/>
    </source>
</evidence>
<comment type="caution">
    <text evidence="8">The sequence shown here is derived from an EMBL/GenBank/DDBJ whole genome shotgun (WGS) entry which is preliminary data.</text>
</comment>
<dbReference type="SUPFAM" id="SSF55781">
    <property type="entry name" value="GAF domain-like"/>
    <property type="match status" value="1"/>
</dbReference>
<evidence type="ECO:0000256" key="1">
    <source>
        <dbReference type="ARBA" id="ARBA00022741"/>
    </source>
</evidence>
<evidence type="ECO:0000256" key="6">
    <source>
        <dbReference type="ARBA" id="ARBA00023163"/>
    </source>
</evidence>
<dbReference type="PANTHER" id="PTHR32071">
    <property type="entry name" value="TRANSCRIPTIONAL REGULATORY PROTEIN"/>
    <property type="match status" value="1"/>
</dbReference>
<dbReference type="Pfam" id="PF02954">
    <property type="entry name" value="HTH_8"/>
    <property type="match status" value="1"/>
</dbReference>
<dbReference type="GO" id="GO:0006355">
    <property type="term" value="P:regulation of DNA-templated transcription"/>
    <property type="evidence" value="ECO:0007669"/>
    <property type="project" value="InterPro"/>
</dbReference>
<evidence type="ECO:0000259" key="7">
    <source>
        <dbReference type="PROSITE" id="PS50045"/>
    </source>
</evidence>
<name>A0A543K4G2_9RHOB</name>
<dbReference type="PROSITE" id="PS00688">
    <property type="entry name" value="SIGMA54_INTERACT_3"/>
    <property type="match status" value="1"/>
</dbReference>
<gene>
    <name evidence="8" type="ORF">BD293_4285</name>
</gene>
<dbReference type="Pfam" id="PF01590">
    <property type="entry name" value="GAF"/>
    <property type="match status" value="1"/>
</dbReference>
<evidence type="ECO:0000313" key="8">
    <source>
        <dbReference type="EMBL" id="TQM89966.1"/>
    </source>
</evidence>
<dbReference type="GO" id="GO:0043565">
    <property type="term" value="F:sequence-specific DNA binding"/>
    <property type="evidence" value="ECO:0007669"/>
    <property type="project" value="InterPro"/>
</dbReference>
<keyword evidence="5" id="KW-0238">DNA-binding</keyword>
<sequence length="516" mass="55819">MLAAAPTRELVIALCHMLGAGQWDARLSRACAALLEGFGATRVVLFLTDATGQAVELATAKAKGDSHYVHPAQRLDIGTGHAGSCPLSQAAQTGRTIVMSECPHGYDLTRISGLVPMPQSGQSLIIQPLRGAEDARLIGLALLALPGPAGALPAYLRLLCQTLADSLGRGHASQRQARDLTEAQRRLAILRADGQINRQAHDRTIQQVFPGTSTPTRVLRNKLMQAVGQGTPLLLVGADGAGKERAARLLHRLSRNRIGNFIHVDCATMAGYQLVRELCGYKRGAVPGIEGARRGLLRQATQGTLYLDRLHEADTDAQVFLARLVETNMFRPQGSERDMPSEARLVFAASPALFDAVEAERFMPTLAYVLRRTLVSVPRLSERAGDIAEITSELLAEQDDGPFSISPEGLAFLATASFPGNLRQLETLLAEAASRAGKSDMALGDTELRLAYNLRPTTEDTSLPSATEGLRMAVQRFEQDIIRRALIRTGGDRRKAAEILHLPKRTLAEKCLRYAL</sequence>
<reference evidence="8 9" key="1">
    <citation type="submission" date="2019-06" db="EMBL/GenBank/DDBJ databases">
        <title>Genomic Encyclopedia of Archaeal and Bacterial Type Strains, Phase II (KMG-II): from individual species to whole genera.</title>
        <authorList>
            <person name="Goeker M."/>
        </authorList>
    </citation>
    <scope>NUCLEOTIDE SEQUENCE [LARGE SCALE GENOMIC DNA]</scope>
    <source>
        <strain evidence="8 9">DSM 18423</strain>
    </source>
</reference>
<dbReference type="AlphaFoldDB" id="A0A543K4G2"/>
<dbReference type="Gene3D" id="3.30.450.40">
    <property type="match status" value="1"/>
</dbReference>
<dbReference type="SUPFAM" id="SSF52540">
    <property type="entry name" value="P-loop containing nucleoside triphosphate hydrolases"/>
    <property type="match status" value="1"/>
</dbReference>
<evidence type="ECO:0000256" key="4">
    <source>
        <dbReference type="ARBA" id="ARBA00023015"/>
    </source>
</evidence>
<keyword evidence="6" id="KW-0804">Transcription</keyword>
<dbReference type="GO" id="GO:0000160">
    <property type="term" value="P:phosphorelay signal transduction system"/>
    <property type="evidence" value="ECO:0007669"/>
    <property type="project" value="UniProtKB-KW"/>
</dbReference>
<dbReference type="Gene3D" id="3.40.50.300">
    <property type="entry name" value="P-loop containing nucleotide triphosphate hydrolases"/>
    <property type="match status" value="1"/>
</dbReference>
<feature type="domain" description="Sigma-54 factor interaction" evidence="7">
    <location>
        <begin position="209"/>
        <end position="434"/>
    </location>
</feature>
<dbReference type="GO" id="GO:0005524">
    <property type="term" value="F:ATP binding"/>
    <property type="evidence" value="ECO:0007669"/>
    <property type="project" value="UniProtKB-KW"/>
</dbReference>
<dbReference type="PANTHER" id="PTHR32071:SF117">
    <property type="entry name" value="PTS-DEPENDENT DIHYDROXYACETONE KINASE OPERON REGULATORY PROTEIN-RELATED"/>
    <property type="match status" value="1"/>
</dbReference>
<keyword evidence="4" id="KW-0805">Transcription regulation</keyword>
<keyword evidence="9" id="KW-1185">Reference proteome</keyword>
<dbReference type="PROSITE" id="PS50045">
    <property type="entry name" value="SIGMA54_INTERACT_4"/>
    <property type="match status" value="1"/>
</dbReference>
<organism evidence="8 9">
    <name type="scientific">Roseinatronobacter monicus</name>
    <dbReference type="NCBI Taxonomy" id="393481"/>
    <lineage>
        <taxon>Bacteria</taxon>
        <taxon>Pseudomonadati</taxon>
        <taxon>Pseudomonadota</taxon>
        <taxon>Alphaproteobacteria</taxon>
        <taxon>Rhodobacterales</taxon>
        <taxon>Paracoccaceae</taxon>
        <taxon>Roseinatronobacter</taxon>
    </lineage>
</organism>
<dbReference type="InterPro" id="IPR025944">
    <property type="entry name" value="Sigma_54_int_dom_CS"/>
</dbReference>
<dbReference type="InterPro" id="IPR002197">
    <property type="entry name" value="HTH_Fis"/>
</dbReference>
<dbReference type="Gene3D" id="1.10.10.60">
    <property type="entry name" value="Homeodomain-like"/>
    <property type="match status" value="1"/>
</dbReference>
<dbReference type="EMBL" id="VFPT01000004">
    <property type="protein sequence ID" value="TQM89966.1"/>
    <property type="molecule type" value="Genomic_DNA"/>
</dbReference>
<evidence type="ECO:0000256" key="5">
    <source>
        <dbReference type="ARBA" id="ARBA00023125"/>
    </source>
</evidence>
<dbReference type="Gene3D" id="1.10.8.60">
    <property type="match status" value="1"/>
</dbReference>
<dbReference type="Proteomes" id="UP000320582">
    <property type="component" value="Unassembled WGS sequence"/>
</dbReference>
<dbReference type="SUPFAM" id="SSF46689">
    <property type="entry name" value="Homeodomain-like"/>
    <property type="match status" value="1"/>
</dbReference>
<protein>
    <submittedName>
        <fullName evidence="8">Sigma-54-specific transcriptional regulator</fullName>
    </submittedName>
</protein>
<keyword evidence="2" id="KW-0067">ATP-binding</keyword>
<evidence type="ECO:0000313" key="9">
    <source>
        <dbReference type="Proteomes" id="UP000320582"/>
    </source>
</evidence>
<proteinExistence type="predicted"/>
<dbReference type="InterPro" id="IPR029016">
    <property type="entry name" value="GAF-like_dom_sf"/>
</dbReference>
<dbReference type="InterPro" id="IPR002078">
    <property type="entry name" value="Sigma_54_int"/>
</dbReference>
<keyword evidence="3" id="KW-0902">Two-component regulatory system</keyword>
<dbReference type="Pfam" id="PF00158">
    <property type="entry name" value="Sigma54_activat"/>
    <property type="match status" value="1"/>
</dbReference>
<dbReference type="InterPro" id="IPR009057">
    <property type="entry name" value="Homeodomain-like_sf"/>
</dbReference>
<dbReference type="PRINTS" id="PR01590">
    <property type="entry name" value="HTHFIS"/>
</dbReference>